<evidence type="ECO:0000256" key="3">
    <source>
        <dbReference type="ARBA" id="ARBA00022801"/>
    </source>
</evidence>
<dbReference type="Proteomes" id="UP000735302">
    <property type="component" value="Unassembled WGS sequence"/>
</dbReference>
<evidence type="ECO:0000256" key="5">
    <source>
        <dbReference type="SAM" id="MobiDB-lite"/>
    </source>
</evidence>
<dbReference type="GO" id="GO:0005737">
    <property type="term" value="C:cytoplasm"/>
    <property type="evidence" value="ECO:0007669"/>
    <property type="project" value="TreeGrafter"/>
</dbReference>
<evidence type="ECO:0000256" key="4">
    <source>
        <dbReference type="ARBA" id="ARBA00023211"/>
    </source>
</evidence>
<evidence type="ECO:0000256" key="1">
    <source>
        <dbReference type="ARBA" id="ARBA00001936"/>
    </source>
</evidence>
<dbReference type="EMBL" id="BLXT01008342">
    <property type="protein sequence ID" value="GFO47769.1"/>
    <property type="molecule type" value="Genomic_DNA"/>
</dbReference>
<comment type="caution">
    <text evidence="6">The sequence shown here is derived from an EMBL/GenBank/DDBJ whole genome shotgun (WGS) entry which is preliminary data.</text>
</comment>
<comment type="cofactor">
    <cofactor evidence="1">
        <name>Mn(2+)</name>
        <dbReference type="ChEBI" id="CHEBI:29035"/>
    </cofactor>
</comment>
<dbReference type="AlphaFoldDB" id="A0AAV4DU61"/>
<accession>A0AAV4DU61</accession>
<keyword evidence="2" id="KW-0479">Metal-binding</keyword>
<gene>
    <name evidence="6" type="ORF">PoB_007427400</name>
</gene>
<evidence type="ECO:0000313" key="6">
    <source>
        <dbReference type="EMBL" id="GFO47769.1"/>
    </source>
</evidence>
<feature type="region of interest" description="Disordered" evidence="5">
    <location>
        <begin position="148"/>
        <end position="187"/>
    </location>
</feature>
<dbReference type="PANTHER" id="PTHR12112:SF22">
    <property type="entry name" value="MANGANESE-DEPENDENT INORGANIC PYROPHOSPHATASE-RELATED"/>
    <property type="match status" value="1"/>
</dbReference>
<evidence type="ECO:0000313" key="7">
    <source>
        <dbReference type="Proteomes" id="UP000735302"/>
    </source>
</evidence>
<sequence length="187" mass="20885">MGLKEFLVTVKDSLADLPTRKKVHLVIGNESCDLDSVVSAITYAYFLHQVGVDVLVFLSWSGDPRLVGLIGSFRYSRVHGTFCTTIDRSIRVSSLFRPVLRYDRRIFSYFLNTGVAILIPERSRVDPRDGLRVFLYKASPQQGDLRFLGLPSGRGADGGARTRNRRVPTDLRADSQATVPPTPQGWT</sequence>
<name>A0AAV4DU61_9GAST</name>
<proteinExistence type="predicted"/>
<dbReference type="SUPFAM" id="SSF64182">
    <property type="entry name" value="DHH phosphoesterases"/>
    <property type="match status" value="1"/>
</dbReference>
<protein>
    <submittedName>
        <fullName evidence="6">Protein prune homolog-like protein</fullName>
    </submittedName>
</protein>
<keyword evidence="4" id="KW-0464">Manganese</keyword>
<dbReference type="PANTHER" id="PTHR12112">
    <property type="entry name" value="BNIP - RELATED"/>
    <property type="match status" value="1"/>
</dbReference>
<evidence type="ECO:0000256" key="2">
    <source>
        <dbReference type="ARBA" id="ARBA00022723"/>
    </source>
</evidence>
<organism evidence="6 7">
    <name type="scientific">Plakobranchus ocellatus</name>
    <dbReference type="NCBI Taxonomy" id="259542"/>
    <lineage>
        <taxon>Eukaryota</taxon>
        <taxon>Metazoa</taxon>
        <taxon>Spiralia</taxon>
        <taxon>Lophotrochozoa</taxon>
        <taxon>Mollusca</taxon>
        <taxon>Gastropoda</taxon>
        <taxon>Heterobranchia</taxon>
        <taxon>Euthyneura</taxon>
        <taxon>Panpulmonata</taxon>
        <taxon>Sacoglossa</taxon>
        <taxon>Placobranchoidea</taxon>
        <taxon>Plakobranchidae</taxon>
        <taxon>Plakobranchus</taxon>
    </lineage>
</organism>
<keyword evidence="3" id="KW-0378">Hydrolase</keyword>
<reference evidence="6 7" key="1">
    <citation type="journal article" date="2021" name="Elife">
        <title>Chloroplast acquisition without the gene transfer in kleptoplastic sea slugs, Plakobranchus ocellatus.</title>
        <authorList>
            <person name="Maeda T."/>
            <person name="Takahashi S."/>
            <person name="Yoshida T."/>
            <person name="Shimamura S."/>
            <person name="Takaki Y."/>
            <person name="Nagai Y."/>
            <person name="Toyoda A."/>
            <person name="Suzuki Y."/>
            <person name="Arimoto A."/>
            <person name="Ishii H."/>
            <person name="Satoh N."/>
            <person name="Nishiyama T."/>
            <person name="Hasebe M."/>
            <person name="Maruyama T."/>
            <person name="Minagawa J."/>
            <person name="Obokata J."/>
            <person name="Shigenobu S."/>
        </authorList>
    </citation>
    <scope>NUCLEOTIDE SEQUENCE [LARGE SCALE GENOMIC DNA]</scope>
</reference>
<dbReference type="Gene3D" id="3.90.1640.10">
    <property type="entry name" value="inorganic pyrophosphatase (n-terminal core)"/>
    <property type="match status" value="1"/>
</dbReference>
<keyword evidence="7" id="KW-1185">Reference proteome</keyword>
<dbReference type="InterPro" id="IPR038763">
    <property type="entry name" value="DHH_sf"/>
</dbReference>